<accession>D7VTJ2</accession>
<keyword evidence="1" id="KW-1133">Transmembrane helix</keyword>
<dbReference type="AlphaFoldDB" id="D7VTJ2"/>
<keyword evidence="1" id="KW-0472">Membrane</keyword>
<gene>
    <name evidence="2" type="ORF">HMPREF0766_14296</name>
</gene>
<dbReference type="HOGENOM" id="CLU_2342322_0_0_10"/>
<protein>
    <submittedName>
        <fullName evidence="2">Uncharacterized protein</fullName>
    </submittedName>
</protein>
<dbReference type="GeneID" id="95430518"/>
<keyword evidence="3" id="KW-1185">Reference proteome</keyword>
<evidence type="ECO:0000313" key="2">
    <source>
        <dbReference type="EMBL" id="EFK57093.1"/>
    </source>
</evidence>
<feature type="transmembrane region" description="Helical" evidence="1">
    <location>
        <begin position="7"/>
        <end position="26"/>
    </location>
</feature>
<comment type="caution">
    <text evidence="2">The sequence shown here is derived from an EMBL/GenBank/DDBJ whole genome shotgun (WGS) entry which is preliminary data.</text>
</comment>
<dbReference type="RefSeq" id="WP_002996399.1">
    <property type="nucleotide sequence ID" value="NZ_GL379770.1"/>
</dbReference>
<organism evidence="2 3">
    <name type="scientific">Sphingobacterium spiritivorum ATCC 33861</name>
    <dbReference type="NCBI Taxonomy" id="525373"/>
    <lineage>
        <taxon>Bacteria</taxon>
        <taxon>Pseudomonadati</taxon>
        <taxon>Bacteroidota</taxon>
        <taxon>Sphingobacteriia</taxon>
        <taxon>Sphingobacteriales</taxon>
        <taxon>Sphingobacteriaceae</taxon>
        <taxon>Sphingobacterium</taxon>
    </lineage>
</organism>
<reference evidence="2" key="1">
    <citation type="submission" date="2010-07" db="EMBL/GenBank/DDBJ databases">
        <authorList>
            <person name="Muzny D."/>
            <person name="Qin X."/>
            <person name="Buhay C."/>
            <person name="Dugan-Rocha S."/>
            <person name="Ding Y."/>
            <person name="Chen G."/>
            <person name="Hawes A."/>
            <person name="Holder M."/>
            <person name="Jhangiani S."/>
            <person name="Johnson A."/>
            <person name="Khan Z."/>
            <person name="Li Z."/>
            <person name="Liu W."/>
            <person name="Liu X."/>
            <person name="Perez L."/>
            <person name="Shen H."/>
            <person name="Wang Q."/>
            <person name="Watt J."/>
            <person name="Xi L."/>
            <person name="Xin Y."/>
            <person name="Zhou J."/>
            <person name="Deng J."/>
            <person name="Jiang H."/>
            <person name="Liu Y."/>
            <person name="Qu J."/>
            <person name="Song X.-Z."/>
            <person name="Zhang L."/>
            <person name="Villasana D."/>
            <person name="Johnson A."/>
            <person name="Liu J."/>
            <person name="Liyanage D."/>
            <person name="Lorensuhewa L."/>
            <person name="Robinson T."/>
            <person name="Song A."/>
            <person name="Song B.-B."/>
            <person name="Dinh H."/>
            <person name="Thornton R."/>
            <person name="Coyle M."/>
            <person name="Francisco L."/>
            <person name="Jackson L."/>
            <person name="Javaid M."/>
            <person name="Korchina V."/>
            <person name="Kovar C."/>
            <person name="Mata R."/>
            <person name="Mathew T."/>
            <person name="Ngo R."/>
            <person name="Nguyen L."/>
            <person name="Nguyen N."/>
            <person name="Okwuonu G."/>
            <person name="Ongeri F."/>
            <person name="Pham C."/>
            <person name="Simmons D."/>
            <person name="Wilczek-Boney K."/>
            <person name="Hale W."/>
            <person name="Jakkamsetti A."/>
            <person name="Pham P."/>
            <person name="Ruth R."/>
            <person name="San Lucas F."/>
            <person name="Warren J."/>
            <person name="Zhang J."/>
            <person name="Zhao Z."/>
            <person name="Zhou C."/>
            <person name="Zhu D."/>
            <person name="Lee S."/>
            <person name="Bess C."/>
            <person name="Blankenburg K."/>
            <person name="Forbes L."/>
            <person name="Fu Q."/>
            <person name="Gubbala S."/>
            <person name="Hirani K."/>
            <person name="Jayaseelan J.C."/>
            <person name="Lara F."/>
            <person name="Munidasa M."/>
            <person name="Palculict T."/>
            <person name="Patil S."/>
            <person name="Pu L.-L."/>
            <person name="Saada N."/>
            <person name="Tang L."/>
            <person name="Weissenberger G."/>
            <person name="Zhu Y."/>
            <person name="Hemphill L."/>
            <person name="Shang Y."/>
            <person name="Youmans B."/>
            <person name="Ayvaz T."/>
            <person name="Ross M."/>
            <person name="Santibanez J."/>
            <person name="Aqrawi P."/>
            <person name="Gross S."/>
            <person name="Joshi V."/>
            <person name="Fowler G."/>
            <person name="Nazareth L."/>
            <person name="Reid J."/>
            <person name="Worley K."/>
            <person name="Petrosino J."/>
            <person name="Highlander S."/>
            <person name="Gibbs R."/>
        </authorList>
    </citation>
    <scope>NUCLEOTIDE SEQUENCE [LARGE SCALE GENOMIC DNA]</scope>
    <source>
        <strain evidence="2">ATCC 33861</strain>
    </source>
</reference>
<dbReference type="OrthoDB" id="1260697at2"/>
<evidence type="ECO:0000256" key="1">
    <source>
        <dbReference type="SAM" id="Phobius"/>
    </source>
</evidence>
<feature type="transmembrane region" description="Helical" evidence="1">
    <location>
        <begin position="63"/>
        <end position="85"/>
    </location>
</feature>
<proteinExistence type="predicted"/>
<dbReference type="EMBL" id="ACHA02000012">
    <property type="protein sequence ID" value="EFK57093.1"/>
    <property type="molecule type" value="Genomic_DNA"/>
</dbReference>
<name>D7VTJ2_SPHSI</name>
<dbReference type="Proteomes" id="UP000006258">
    <property type="component" value="Unassembled WGS sequence"/>
</dbReference>
<keyword evidence="1" id="KW-0812">Transmembrane</keyword>
<evidence type="ECO:0000313" key="3">
    <source>
        <dbReference type="Proteomes" id="UP000006258"/>
    </source>
</evidence>
<sequence length="95" mass="10931">MIRKILFIFLLAVYALLLLFYVGLVVPEYLACTGCMYEGEKGIDIWGSEIDCSGESRAVGEGFFQLFSIVVSIYSILIIFIIYRIRRSKLNTQRY</sequence>
<dbReference type="STRING" id="525373.HMPREF0766_14296"/>
<dbReference type="eggNOG" id="ENOG5033KGM">
    <property type="taxonomic scope" value="Bacteria"/>
</dbReference>